<dbReference type="SUPFAM" id="SSF103190">
    <property type="entry name" value="Sensory domain-like"/>
    <property type="match status" value="1"/>
</dbReference>
<reference evidence="3 4" key="1">
    <citation type="submission" date="2015-03" db="EMBL/GenBank/DDBJ databases">
        <title>Genome assembly of Sandaracinus amylolyticus DSM 53668.</title>
        <authorList>
            <person name="Sharma G."/>
            <person name="Subramanian S."/>
        </authorList>
    </citation>
    <scope>NUCLEOTIDE SEQUENCE [LARGE SCALE GENOMIC DNA]</scope>
    <source>
        <strain evidence="3 4">DSM 53668</strain>
    </source>
</reference>
<sequence length="479" mass="51189">MVKASLEAELVGEVDTRIVSDYRLLDRSFRLSARELSELADEQSQQRAMIDIFVSALDEASRRTRAYEAADRVASWLADPSRRGATPDIVVVVDDRGNAVARNADRNRMYGQDLAGALPAVQRALRGDTATGIWQKQDENKVLQVAVAPIRGEDHRVLGALLVGYDVSNGLARAEGELLGRDVAFLLGDRVYSSSLAEGAVSEALGAHLFGPGQAAVQGAMQGNPSAPFTVQLAGDEYVGVVGPVPSGGSQTPLAMVVLANRTAQIGKAGATNVILLLTVIGAIVVLVYGFLIGTSFIRPIEQMEEAILAVINGRTDTRIELESAEYGGLAYRINQLLNVFTGTPEEDEQGRVSSPPGGGGRWQDDSIAQSSIAEPGATPPATAPVAQGAGAGEDEVDPAVAAQLASEPEDAYYARVYREYVAAKQSVGEDVSNIPQDKFVQRLRANEQSLIKKHDCRMVRFQVQTRGTQVNLKPVIIR</sequence>
<dbReference type="Proteomes" id="UP000034883">
    <property type="component" value="Chromosome"/>
</dbReference>
<keyword evidence="2" id="KW-0472">Membrane</keyword>
<keyword evidence="2" id="KW-1133">Transmembrane helix</keyword>
<evidence type="ECO:0008006" key="5">
    <source>
        <dbReference type="Google" id="ProtNLM"/>
    </source>
</evidence>
<evidence type="ECO:0000256" key="1">
    <source>
        <dbReference type="SAM" id="MobiDB-lite"/>
    </source>
</evidence>
<organism evidence="3 4">
    <name type="scientific">Sandaracinus amylolyticus</name>
    <dbReference type="NCBI Taxonomy" id="927083"/>
    <lineage>
        <taxon>Bacteria</taxon>
        <taxon>Pseudomonadati</taxon>
        <taxon>Myxococcota</taxon>
        <taxon>Polyangia</taxon>
        <taxon>Polyangiales</taxon>
        <taxon>Sandaracinaceae</taxon>
        <taxon>Sandaracinus</taxon>
    </lineage>
</organism>
<keyword evidence="2" id="KW-0812">Transmembrane</keyword>
<evidence type="ECO:0000313" key="4">
    <source>
        <dbReference type="Proteomes" id="UP000034883"/>
    </source>
</evidence>
<dbReference type="AlphaFoldDB" id="A0A0F6YJJ0"/>
<dbReference type="InterPro" id="IPR029151">
    <property type="entry name" value="Sensor-like_sf"/>
</dbReference>
<keyword evidence="4" id="KW-1185">Reference proteome</keyword>
<protein>
    <recommendedName>
        <fullName evidence="5">HAMP domain-containing protein</fullName>
    </recommendedName>
</protein>
<dbReference type="KEGG" id="samy:DB32_004221"/>
<dbReference type="NCBIfam" id="NF041621">
    <property type="entry name" value="MXAN_5187_C_dom"/>
    <property type="match status" value="1"/>
</dbReference>
<name>A0A0F6YJJ0_9BACT</name>
<dbReference type="Gene3D" id="6.10.340.10">
    <property type="match status" value="1"/>
</dbReference>
<dbReference type="EMBL" id="CP011125">
    <property type="protein sequence ID" value="AKF07072.1"/>
    <property type="molecule type" value="Genomic_DNA"/>
</dbReference>
<dbReference type="STRING" id="927083.DB32_004221"/>
<feature type="region of interest" description="Disordered" evidence="1">
    <location>
        <begin position="345"/>
        <end position="398"/>
    </location>
</feature>
<evidence type="ECO:0000256" key="2">
    <source>
        <dbReference type="SAM" id="Phobius"/>
    </source>
</evidence>
<feature type="transmembrane region" description="Helical" evidence="2">
    <location>
        <begin position="274"/>
        <end position="294"/>
    </location>
</feature>
<gene>
    <name evidence="3" type="ORF">DB32_004221</name>
</gene>
<evidence type="ECO:0000313" key="3">
    <source>
        <dbReference type="EMBL" id="AKF07072.1"/>
    </source>
</evidence>
<dbReference type="Gene3D" id="3.30.450.20">
    <property type="entry name" value="PAS domain"/>
    <property type="match status" value="1"/>
</dbReference>
<proteinExistence type="predicted"/>
<accession>A0A0F6YJJ0</accession>